<sequence>MDGIQNNLLSDTLNLVQLARETARIRGSQKQADKLTPVVSQLKTLVTQQRETAPAEATGILAQDDFQSLLSASKRTTAGSTGDARERNQVIVAMASGGMTDVDIARQMGMPRDEVRMVVNLANSTSRRIS</sequence>
<dbReference type="Proteomes" id="UP000050430">
    <property type="component" value="Unassembled WGS sequence"/>
</dbReference>
<accession>A0A0P6X9H4</accession>
<dbReference type="RefSeq" id="WP_062422817.1">
    <property type="nucleotide sequence ID" value="NZ_BBYA01000011.1"/>
</dbReference>
<reference evidence="1 2" key="1">
    <citation type="submission" date="2015-07" db="EMBL/GenBank/DDBJ databases">
        <title>Genome sequence of Leptolinea tardivitalis DSM 16556.</title>
        <authorList>
            <person name="Hemp J."/>
            <person name="Ward L.M."/>
            <person name="Pace L.A."/>
            <person name="Fischer W.W."/>
        </authorList>
    </citation>
    <scope>NUCLEOTIDE SEQUENCE [LARGE SCALE GENOMIC DNA]</scope>
    <source>
        <strain evidence="1 2">YMTK-2</strain>
    </source>
</reference>
<evidence type="ECO:0000313" key="1">
    <source>
        <dbReference type="EMBL" id="KPL71077.1"/>
    </source>
</evidence>
<dbReference type="AlphaFoldDB" id="A0A0P6X9H4"/>
<dbReference type="EMBL" id="LGCK01000012">
    <property type="protein sequence ID" value="KPL71077.1"/>
    <property type="molecule type" value="Genomic_DNA"/>
</dbReference>
<name>A0A0P6X9H4_9CHLR</name>
<gene>
    <name evidence="1" type="ORF">ADM99_12425</name>
</gene>
<organism evidence="1 2">
    <name type="scientific">Leptolinea tardivitalis</name>
    <dbReference type="NCBI Taxonomy" id="229920"/>
    <lineage>
        <taxon>Bacteria</taxon>
        <taxon>Bacillati</taxon>
        <taxon>Chloroflexota</taxon>
        <taxon>Anaerolineae</taxon>
        <taxon>Anaerolineales</taxon>
        <taxon>Anaerolineaceae</taxon>
        <taxon>Leptolinea</taxon>
    </lineage>
</organism>
<dbReference type="InterPro" id="IPR046118">
    <property type="entry name" value="DUF6115"/>
</dbReference>
<comment type="caution">
    <text evidence="1">The sequence shown here is derived from an EMBL/GenBank/DDBJ whole genome shotgun (WGS) entry which is preliminary data.</text>
</comment>
<dbReference type="OrthoDB" id="165302at2"/>
<protein>
    <submittedName>
        <fullName evidence="1">Uncharacterized protein</fullName>
    </submittedName>
</protein>
<keyword evidence="2" id="KW-1185">Reference proteome</keyword>
<proteinExistence type="predicted"/>
<evidence type="ECO:0000313" key="2">
    <source>
        <dbReference type="Proteomes" id="UP000050430"/>
    </source>
</evidence>
<dbReference type="Pfam" id="PF19610">
    <property type="entry name" value="DUF6115"/>
    <property type="match status" value="1"/>
</dbReference>
<dbReference type="STRING" id="229920.ADM99_12425"/>